<evidence type="ECO:0000313" key="2">
    <source>
        <dbReference type="EMBL" id="PWZ22513.1"/>
    </source>
</evidence>
<accession>A0A3L6EPL5</accession>
<protein>
    <submittedName>
        <fullName evidence="2">Uncharacterized protein</fullName>
    </submittedName>
</protein>
<organism evidence="2">
    <name type="scientific">Zea mays</name>
    <name type="common">Maize</name>
    <dbReference type="NCBI Taxonomy" id="4577"/>
    <lineage>
        <taxon>Eukaryota</taxon>
        <taxon>Viridiplantae</taxon>
        <taxon>Streptophyta</taxon>
        <taxon>Embryophyta</taxon>
        <taxon>Tracheophyta</taxon>
        <taxon>Spermatophyta</taxon>
        <taxon>Magnoliopsida</taxon>
        <taxon>Liliopsida</taxon>
        <taxon>Poales</taxon>
        <taxon>Poaceae</taxon>
        <taxon>PACMAD clade</taxon>
        <taxon>Panicoideae</taxon>
        <taxon>Andropogonodae</taxon>
        <taxon>Andropogoneae</taxon>
        <taxon>Tripsacinae</taxon>
        <taxon>Zea</taxon>
    </lineage>
</organism>
<name>A0A3L6EPL5_MAIZE</name>
<evidence type="ECO:0000256" key="1">
    <source>
        <dbReference type="SAM" id="MobiDB-lite"/>
    </source>
</evidence>
<dbReference type="Proteomes" id="UP000251960">
    <property type="component" value="Chromosome 5"/>
</dbReference>
<comment type="caution">
    <text evidence="2">The sequence shown here is derived from an EMBL/GenBank/DDBJ whole genome shotgun (WGS) entry which is preliminary data.</text>
</comment>
<dbReference type="AlphaFoldDB" id="A0A3L6EPL5"/>
<proteinExistence type="predicted"/>
<reference evidence="2" key="1">
    <citation type="journal article" date="2018" name="Nat. Genet.">
        <title>Extensive intraspecific gene order and gene structural variations between Mo17 and other maize genomes.</title>
        <authorList>
            <person name="Sun S."/>
            <person name="Zhou Y."/>
            <person name="Chen J."/>
            <person name="Shi J."/>
            <person name="Zhao H."/>
            <person name="Zhao H."/>
            <person name="Song W."/>
            <person name="Zhang M."/>
            <person name="Cui Y."/>
            <person name="Dong X."/>
            <person name="Liu H."/>
            <person name="Ma X."/>
            <person name="Jiao Y."/>
            <person name="Wang B."/>
            <person name="Wei X."/>
            <person name="Stein J.C."/>
            <person name="Glaubitz J.C."/>
            <person name="Lu F."/>
            <person name="Yu G."/>
            <person name="Liang C."/>
            <person name="Fengler K."/>
            <person name="Li B."/>
            <person name="Rafalski A."/>
            <person name="Schnable P.S."/>
            <person name="Ware D.H."/>
            <person name="Buckler E.S."/>
            <person name="Lai J."/>
        </authorList>
    </citation>
    <scope>NUCLEOTIDE SEQUENCE [LARGE SCALE GENOMIC DNA]</scope>
    <source>
        <tissue evidence="2">Seedling</tissue>
    </source>
</reference>
<feature type="region of interest" description="Disordered" evidence="1">
    <location>
        <begin position="1"/>
        <end position="67"/>
    </location>
</feature>
<sequence length="67" mass="7319">MGGGSSAARALGWDDRAEERSREEAREKLHGKTRRSWEMTAGEEEMKLGTPEATASDQRSKLQGAIG</sequence>
<gene>
    <name evidence="2" type="ORF">Zm00014a_014006</name>
</gene>
<dbReference type="EMBL" id="NCVQ01000006">
    <property type="protein sequence ID" value="PWZ22513.1"/>
    <property type="molecule type" value="Genomic_DNA"/>
</dbReference>
<feature type="compositionally biased region" description="Basic and acidic residues" evidence="1">
    <location>
        <begin position="12"/>
        <end position="30"/>
    </location>
</feature>